<dbReference type="InterPro" id="IPR020806">
    <property type="entry name" value="PKS_PP-bd"/>
</dbReference>
<dbReference type="InterPro" id="IPR009081">
    <property type="entry name" value="PP-bd_ACP"/>
</dbReference>
<gene>
    <name evidence="4" type="ORF">J116_024800</name>
</gene>
<dbReference type="OrthoDB" id="2665189at2"/>
<organism evidence="4 5">
    <name type="scientific">Streptomyces thermolilacinus SPC6</name>
    <dbReference type="NCBI Taxonomy" id="1306406"/>
    <lineage>
        <taxon>Bacteria</taxon>
        <taxon>Bacillati</taxon>
        <taxon>Actinomycetota</taxon>
        <taxon>Actinomycetes</taxon>
        <taxon>Kitasatosporales</taxon>
        <taxon>Streptomycetaceae</taxon>
        <taxon>Streptomyces</taxon>
    </lineage>
</organism>
<protein>
    <recommendedName>
        <fullName evidence="3">Carrier domain-containing protein</fullName>
    </recommendedName>
</protein>
<feature type="domain" description="Carrier" evidence="3">
    <location>
        <begin position="9"/>
        <end position="87"/>
    </location>
</feature>
<dbReference type="AlphaFoldDB" id="A0A1D3DXZ2"/>
<dbReference type="GO" id="GO:0017000">
    <property type="term" value="P:antibiotic biosynthetic process"/>
    <property type="evidence" value="ECO:0007669"/>
    <property type="project" value="UniProtKB-ARBA"/>
</dbReference>
<dbReference type="eggNOG" id="COG0236">
    <property type="taxonomic scope" value="Bacteria"/>
</dbReference>
<name>A0A1D3DXZ2_9ACTN</name>
<comment type="caution">
    <text evidence="4">The sequence shown here is derived from an EMBL/GenBank/DDBJ whole genome shotgun (WGS) entry which is preliminary data.</text>
</comment>
<evidence type="ECO:0000256" key="1">
    <source>
        <dbReference type="ARBA" id="ARBA00022450"/>
    </source>
</evidence>
<proteinExistence type="predicted"/>
<evidence type="ECO:0000313" key="5">
    <source>
        <dbReference type="Proteomes" id="UP000095329"/>
    </source>
</evidence>
<sequence length="89" mass="9576">MEDTAATASAPAERVRKVLFSVLGTSVDASRVGPDTDLWDAGMDSLLSVSLLVALEDEFDVEFPDELLTRETFSSVDRITAAVGTLVER</sequence>
<dbReference type="NCBIfam" id="NF005480">
    <property type="entry name" value="PRK07081.1"/>
    <property type="match status" value="1"/>
</dbReference>
<dbReference type="SUPFAM" id="SSF47336">
    <property type="entry name" value="ACP-like"/>
    <property type="match status" value="1"/>
</dbReference>
<dbReference type="EMBL" id="ASHX02000001">
    <property type="protein sequence ID" value="OEJ97192.1"/>
    <property type="molecule type" value="Genomic_DNA"/>
</dbReference>
<dbReference type="InterPro" id="IPR036736">
    <property type="entry name" value="ACP-like_sf"/>
</dbReference>
<dbReference type="SMART" id="SM00823">
    <property type="entry name" value="PKS_PP"/>
    <property type="match status" value="1"/>
</dbReference>
<dbReference type="Gene3D" id="1.10.1200.10">
    <property type="entry name" value="ACP-like"/>
    <property type="match status" value="1"/>
</dbReference>
<keyword evidence="5" id="KW-1185">Reference proteome</keyword>
<keyword evidence="2" id="KW-0597">Phosphoprotein</keyword>
<dbReference type="PROSITE" id="PS50075">
    <property type="entry name" value="CARRIER"/>
    <property type="match status" value="1"/>
</dbReference>
<evidence type="ECO:0000259" key="3">
    <source>
        <dbReference type="PROSITE" id="PS50075"/>
    </source>
</evidence>
<dbReference type="STRING" id="1306406.J116_024800"/>
<keyword evidence="1" id="KW-0596">Phosphopantetheine</keyword>
<dbReference type="RefSeq" id="WP_023589770.1">
    <property type="nucleotide sequence ID" value="NZ_ASHX02000001.1"/>
</dbReference>
<dbReference type="GO" id="GO:0031177">
    <property type="term" value="F:phosphopantetheine binding"/>
    <property type="evidence" value="ECO:0007669"/>
    <property type="project" value="InterPro"/>
</dbReference>
<reference evidence="4 5" key="1">
    <citation type="journal article" date="2013" name="Genome Announc.">
        <title>Genome Sequence of Streptomyces violaceusniger Strain SPC6, a Halotolerant Streptomycete That Exhibits Rapid Growth and Development.</title>
        <authorList>
            <person name="Chen X."/>
            <person name="Zhang B."/>
            <person name="Zhang W."/>
            <person name="Wu X."/>
            <person name="Zhang M."/>
            <person name="Chen T."/>
            <person name="Liu G."/>
            <person name="Dyson P."/>
        </authorList>
    </citation>
    <scope>NUCLEOTIDE SEQUENCE [LARGE SCALE GENOMIC DNA]</scope>
    <source>
        <strain evidence="4 5">SPC6</strain>
    </source>
</reference>
<dbReference type="Proteomes" id="UP000095329">
    <property type="component" value="Unassembled WGS sequence"/>
</dbReference>
<evidence type="ECO:0000256" key="2">
    <source>
        <dbReference type="ARBA" id="ARBA00022553"/>
    </source>
</evidence>
<evidence type="ECO:0000313" key="4">
    <source>
        <dbReference type="EMBL" id="OEJ97192.1"/>
    </source>
</evidence>
<dbReference type="Pfam" id="PF00550">
    <property type="entry name" value="PP-binding"/>
    <property type="match status" value="1"/>
</dbReference>
<accession>A0A1D3DXZ2</accession>